<feature type="region of interest" description="Disordered" evidence="1">
    <location>
        <begin position="204"/>
        <end position="229"/>
    </location>
</feature>
<gene>
    <name evidence="2" type="ORF">PG996_013784</name>
</gene>
<dbReference type="Proteomes" id="UP001446871">
    <property type="component" value="Unassembled WGS sequence"/>
</dbReference>
<evidence type="ECO:0000313" key="3">
    <source>
        <dbReference type="Proteomes" id="UP001446871"/>
    </source>
</evidence>
<proteinExistence type="predicted"/>
<keyword evidence="3" id="KW-1185">Reference proteome</keyword>
<sequence length="399" mass="45647">MLHSLEQQHHGEDQMEMEMGFGGAHDIHLHLADVTHLDEPDAISYDYNRRHYNIRYDHTRITLPGADELPLLHCVRHLSFGEWRRTPDPSVPLMMAAWMPNLTTVDLVLDTEGSQKPPPPRGEGQDLFEALKAYSEQTQKVAHATLNMRSGGQMDALVTRQLNFARTQGHNLLGASLRGWSQRLASFRVRGVVDGSLFWPHPHEKGLVSDDENNSNNAPSEEPEWPHMQDIDVHAERYAPSGRWYFTRSEPAYPAPSLPDYTFESTGDDSDHDDVGRRFSRSVPHEETIQPLFAAWARALVRMPSLRTARLRFRIKFFHEGGRAGRWHSMEDWGVVYEAPGYESKDKNKTAWCGVLTPEEQRYRRLIFQNTGVGARCKKRWTCCSPSGPTAGRARKWRS</sequence>
<name>A0ABR1TGG0_9PEZI</name>
<evidence type="ECO:0000313" key="2">
    <source>
        <dbReference type="EMBL" id="KAK8045720.1"/>
    </source>
</evidence>
<evidence type="ECO:0000256" key="1">
    <source>
        <dbReference type="SAM" id="MobiDB-lite"/>
    </source>
</evidence>
<reference evidence="2 3" key="1">
    <citation type="submission" date="2023-01" db="EMBL/GenBank/DDBJ databases">
        <title>Analysis of 21 Apiospora genomes using comparative genomics revels a genus with tremendous synthesis potential of carbohydrate active enzymes and secondary metabolites.</title>
        <authorList>
            <person name="Sorensen T."/>
        </authorList>
    </citation>
    <scope>NUCLEOTIDE SEQUENCE [LARGE SCALE GENOMIC DNA]</scope>
    <source>
        <strain evidence="2 3">CBS 83171</strain>
    </source>
</reference>
<comment type="caution">
    <text evidence="2">The sequence shown here is derived from an EMBL/GenBank/DDBJ whole genome shotgun (WGS) entry which is preliminary data.</text>
</comment>
<organism evidence="2 3">
    <name type="scientific">Apiospora saccharicola</name>
    <dbReference type="NCBI Taxonomy" id="335842"/>
    <lineage>
        <taxon>Eukaryota</taxon>
        <taxon>Fungi</taxon>
        <taxon>Dikarya</taxon>
        <taxon>Ascomycota</taxon>
        <taxon>Pezizomycotina</taxon>
        <taxon>Sordariomycetes</taxon>
        <taxon>Xylariomycetidae</taxon>
        <taxon>Amphisphaeriales</taxon>
        <taxon>Apiosporaceae</taxon>
        <taxon>Apiospora</taxon>
    </lineage>
</organism>
<dbReference type="EMBL" id="JAQQWM010000009">
    <property type="protein sequence ID" value="KAK8045720.1"/>
    <property type="molecule type" value="Genomic_DNA"/>
</dbReference>
<accession>A0ABR1TGG0</accession>
<feature type="region of interest" description="Disordered" evidence="1">
    <location>
        <begin position="257"/>
        <end position="281"/>
    </location>
</feature>
<protein>
    <submittedName>
        <fullName evidence="2">Uncharacterized protein</fullName>
    </submittedName>
</protein>